<proteinExistence type="predicted"/>
<gene>
    <name evidence="1" type="ORF">L3Y34_011452</name>
</gene>
<organism evidence="1 2">
    <name type="scientific">Caenorhabditis briggsae</name>
    <dbReference type="NCBI Taxonomy" id="6238"/>
    <lineage>
        <taxon>Eukaryota</taxon>
        <taxon>Metazoa</taxon>
        <taxon>Ecdysozoa</taxon>
        <taxon>Nematoda</taxon>
        <taxon>Chromadorea</taxon>
        <taxon>Rhabditida</taxon>
        <taxon>Rhabditina</taxon>
        <taxon>Rhabditomorpha</taxon>
        <taxon>Rhabditoidea</taxon>
        <taxon>Rhabditidae</taxon>
        <taxon>Peloderinae</taxon>
        <taxon>Caenorhabditis</taxon>
    </lineage>
</organism>
<dbReference type="AlphaFoldDB" id="A0AAE9CUG4"/>
<reference evidence="1 2" key="1">
    <citation type="submission" date="2022-05" db="EMBL/GenBank/DDBJ databases">
        <title>Chromosome-level reference genomes for two strains of Caenorhabditis briggsae: an improved platform for comparative genomics.</title>
        <authorList>
            <person name="Stevens L."/>
            <person name="Andersen E.C."/>
        </authorList>
    </citation>
    <scope>NUCLEOTIDE SEQUENCE [LARGE SCALE GENOMIC DNA]</scope>
    <source>
        <strain evidence="1">QX1410_ONT</strain>
        <tissue evidence="1">Whole-organism</tissue>
    </source>
</reference>
<dbReference type="EMBL" id="CP090896">
    <property type="protein sequence ID" value="ULT81510.1"/>
    <property type="molecule type" value="Genomic_DNA"/>
</dbReference>
<name>A0AAE9CUG4_CAEBR</name>
<evidence type="ECO:0000313" key="1">
    <source>
        <dbReference type="EMBL" id="ULT81510.1"/>
    </source>
</evidence>
<sequence>MSTVESKSSGSLDVVRSFLFIMELKSVTGAKRCLRILVFQRAQINLKEILNCEKWTPQATNEESRKKVTRRCGENEIDQLTRGGEDREGPSCEHVSYGWGEQNALGKCEVVEKKLKAKLKNIQRDMPKLWKKVRKAHEKNVNNAIWYASKLTRRVKVMDRVKKKQKETSRRLHLLRMELLEQQRNGVSMQCLMLRISENF</sequence>
<accession>A0AAE9CUG4</accession>
<dbReference type="Proteomes" id="UP000827892">
    <property type="component" value="Chromosome X"/>
</dbReference>
<evidence type="ECO:0000313" key="2">
    <source>
        <dbReference type="Proteomes" id="UP000827892"/>
    </source>
</evidence>
<protein>
    <submittedName>
        <fullName evidence="1">Uncharacterized protein</fullName>
    </submittedName>
</protein>